<dbReference type="Proteomes" id="UP000615017">
    <property type="component" value="Unassembled WGS sequence"/>
</dbReference>
<dbReference type="Proteomes" id="UP000532204">
    <property type="component" value="Unassembled WGS sequence"/>
</dbReference>
<dbReference type="EMBL" id="MOKI01000176">
    <property type="protein sequence ID" value="OJR42088.1"/>
    <property type="molecule type" value="Genomic_DNA"/>
</dbReference>
<evidence type="ECO:0000313" key="12">
    <source>
        <dbReference type="Proteomes" id="UP001295884"/>
    </source>
</evidence>
<geneLocation type="plasmid" evidence="6 11">
    <name>pCFSAN083829_2</name>
</geneLocation>
<evidence type="ECO:0000313" key="9">
    <source>
        <dbReference type="Proteomes" id="UP000532204"/>
    </source>
</evidence>
<keyword evidence="1" id="KW-0614">Plasmid</keyword>
<dbReference type="InterPro" id="IPR037914">
    <property type="entry name" value="SpoVT-AbrB_sf"/>
</dbReference>
<reference evidence="4 7" key="1">
    <citation type="submission" date="2016-10" db="EMBL/GenBank/DDBJ databases">
        <title>Comprehensive resistome analysis reveals the prevalence of NDM and MCR-1 in Chinese poultry production.</title>
        <authorList>
            <person name="Wang Y."/>
            <person name="Zhang R."/>
            <person name="Li J."/>
            <person name="Wu Z."/>
            <person name="Wenjuan Y."/>
            <person name="Schwarz S."/>
            <person name="Tyrrell J."/>
            <person name="Zheng Y."/>
            <person name="Wang S."/>
            <person name="Shen Z."/>
            <person name="Liu Z."/>
            <person name="Lei L."/>
            <person name="Li M."/>
            <person name="Zhang Q."/>
            <person name="Wu C."/>
            <person name="Zhang Q."/>
            <person name="Wu Y."/>
            <person name="Walsh T."/>
            <person name="Shen J."/>
        </authorList>
    </citation>
    <scope>NUCLEOTIDE SEQUENCE [LARGE SCALE GENOMIC DNA]</scope>
    <source>
        <strain evidence="4 7">570</strain>
    </source>
</reference>
<sequence>MRTQVTLQKWGNSIALRLTGNLKTVPGFSAGDVVDVEISEKGLIVEKPVRPRLTEAVLLAGLTPFSAHADEAATLLDKESEF</sequence>
<dbReference type="RefSeq" id="WP_033810804.1">
    <property type="nucleotide sequence ID" value="NZ_BFLZ01000009.1"/>
</dbReference>
<dbReference type="EMBL" id="OY757127">
    <property type="protein sequence ID" value="CAK1259940.1"/>
    <property type="molecule type" value="Genomic_DNA"/>
</dbReference>
<reference evidence="3 10" key="4">
    <citation type="submission" date="2021-01" db="EMBL/GenBank/DDBJ databases">
        <title>Genomes of Escherichia coli STEC strains from raw meat-based diets for companion animals.</title>
        <authorList>
            <person name="Stevens M.J.A."/>
            <person name="Stephan R."/>
        </authorList>
    </citation>
    <scope>NUCLEOTIDE SEQUENCE [LARGE SCALE GENOMIC DNA]</scope>
    <source>
        <strain evidence="3 10">LSC1-58</strain>
    </source>
</reference>
<dbReference type="Proteomes" id="UP001295884">
    <property type="component" value="Plasmid pS84-1"/>
</dbReference>
<reference evidence="2 9" key="3">
    <citation type="submission" date="2019-05" db="EMBL/GenBank/DDBJ databases">
        <authorList>
            <consortium name="NARMS: The National Antimicrobial Resistance Monitoring System"/>
        </authorList>
    </citation>
    <scope>NUCLEOTIDE SEQUENCE [LARGE SCALE GENOMIC DNA]</scope>
    <source>
        <strain evidence="2 9">CVM N18EC122</strain>
    </source>
</reference>
<reference evidence="5 8" key="2">
    <citation type="submission" date="2018-04" db="EMBL/GenBank/DDBJ databases">
        <title>Draft Genomic Sequencing Of Potential Extraintestinal Pathogenic Escherichia coli B8S56 Isolated from Retail Chicken Skin.</title>
        <authorList>
            <person name="Xu A."/>
            <person name="Tilman S."/>
            <person name="Wisser-Parker K."/>
            <person name="Scullen O.J."/>
            <person name="Sommers C."/>
        </authorList>
    </citation>
    <scope>NUCLEOTIDE SEQUENCE [LARGE SCALE GENOMIC DNA]</scope>
    <source>
        <strain evidence="5 8">B8S56</strain>
    </source>
</reference>
<dbReference type="EMBL" id="JAETYZ010000028">
    <property type="protein sequence ID" value="MBL6236101.1"/>
    <property type="molecule type" value="Genomic_DNA"/>
</dbReference>
<dbReference type="AlphaFoldDB" id="A0A0D8W3Q7"/>
<accession>A0A0D8W3Q7</accession>
<dbReference type="SUPFAM" id="SSF89447">
    <property type="entry name" value="AbrB/MazE/MraZ-like"/>
    <property type="match status" value="1"/>
</dbReference>
<gene>
    <name evidence="4" type="ORF">BK383_28820</name>
    <name evidence="5" type="ORF">DD762_24645</name>
    <name evidence="2" type="ORF">E6D34_24525</name>
    <name evidence="1" type="ORF">FGAS84_47860</name>
    <name evidence="3" type="ORF">JNA65_19640</name>
    <name evidence="6" type="ORF">JNP96_29525</name>
</gene>
<organism evidence="5 8">
    <name type="scientific">Escherichia coli</name>
    <dbReference type="NCBI Taxonomy" id="562"/>
    <lineage>
        <taxon>Bacteria</taxon>
        <taxon>Pseudomonadati</taxon>
        <taxon>Pseudomonadota</taxon>
        <taxon>Gammaproteobacteria</taxon>
        <taxon>Enterobacterales</taxon>
        <taxon>Enterobacteriaceae</taxon>
        <taxon>Escherichia</taxon>
    </lineage>
</organism>
<dbReference type="EMBL" id="AASEBA010000084">
    <property type="protein sequence ID" value="EFC9752354.1"/>
    <property type="molecule type" value="Genomic_DNA"/>
</dbReference>
<geneLocation type="plasmid" evidence="1 12">
    <name>pS84-1</name>
</geneLocation>
<evidence type="ECO:0000313" key="3">
    <source>
        <dbReference type="EMBL" id="MBL6236101.1"/>
    </source>
</evidence>
<evidence type="ECO:0000313" key="5">
    <source>
        <dbReference type="EMBL" id="PWH55880.1"/>
    </source>
</evidence>
<dbReference type="Proteomes" id="UP000184277">
    <property type="component" value="Unassembled WGS sequence"/>
</dbReference>
<evidence type="ECO:0000313" key="10">
    <source>
        <dbReference type="Proteomes" id="UP000615017"/>
    </source>
</evidence>
<evidence type="ECO:0000313" key="11">
    <source>
        <dbReference type="Proteomes" id="UP000663166"/>
    </source>
</evidence>
<dbReference type="EMBL" id="QEMT01000068">
    <property type="protein sequence ID" value="PWH55880.1"/>
    <property type="molecule type" value="Genomic_DNA"/>
</dbReference>
<evidence type="ECO:0000313" key="6">
    <source>
        <dbReference type="EMBL" id="QSA00583.1"/>
    </source>
</evidence>
<evidence type="ECO:0000313" key="4">
    <source>
        <dbReference type="EMBL" id="OJR42088.1"/>
    </source>
</evidence>
<reference evidence="6" key="5">
    <citation type="submission" date="2021-02" db="EMBL/GenBank/DDBJ databases">
        <title>Co-localization of colistin and carbapenem -resistance genes on a novel transferable IncHI2 plasmid in Escherichia coli from chicken-origin.</title>
        <authorList>
            <person name="Hoffmann M."/>
            <person name="Balkey M."/>
            <person name="Ronco T."/>
            <person name="Hendriksen R.S."/>
        </authorList>
    </citation>
    <scope>NUCLEOTIDE SEQUENCE</scope>
    <source>
        <strain evidence="6">CFSAN083829</strain>
        <plasmid evidence="6">pCFSAN083829_2</plasmid>
    </source>
</reference>
<dbReference type="Proteomes" id="UP000245761">
    <property type="component" value="Unassembled WGS sequence"/>
</dbReference>
<reference evidence="1" key="6">
    <citation type="submission" date="2023-10" db="EMBL/GenBank/DDBJ databases">
        <authorList>
            <person name="Leclercq S."/>
        </authorList>
    </citation>
    <scope>NUCLEOTIDE SEQUENCE</scope>
    <source>
        <strain evidence="1">S84</strain>
        <plasmid evidence="1">pS84-1</plasmid>
    </source>
</reference>
<evidence type="ECO:0000313" key="1">
    <source>
        <dbReference type="EMBL" id="CAK1259940.1"/>
    </source>
</evidence>
<dbReference type="Proteomes" id="UP000663166">
    <property type="component" value="Plasmid pCFSAN083829_2"/>
</dbReference>
<protein>
    <submittedName>
        <fullName evidence="5">Transcriptional regulator</fullName>
    </submittedName>
</protein>
<evidence type="ECO:0000313" key="7">
    <source>
        <dbReference type="Proteomes" id="UP000184277"/>
    </source>
</evidence>
<dbReference type="Gene3D" id="2.10.260.10">
    <property type="match status" value="1"/>
</dbReference>
<name>A0A0D8W3Q7_ECOLX</name>
<dbReference type="EMBL" id="CP070395">
    <property type="protein sequence ID" value="QSA00583.1"/>
    <property type="molecule type" value="Genomic_DNA"/>
</dbReference>
<evidence type="ECO:0000313" key="2">
    <source>
        <dbReference type="EMBL" id="EFC9752354.1"/>
    </source>
</evidence>
<proteinExistence type="predicted"/>
<evidence type="ECO:0000313" key="8">
    <source>
        <dbReference type="Proteomes" id="UP000245761"/>
    </source>
</evidence>